<evidence type="ECO:0000313" key="1">
    <source>
        <dbReference type="EMBL" id="KAG0250188.1"/>
    </source>
</evidence>
<gene>
    <name evidence="1" type="ORF">BGZ95_007285</name>
</gene>
<dbReference type="AlphaFoldDB" id="A0AAD4D094"/>
<feature type="non-terminal residue" evidence="1">
    <location>
        <position position="1"/>
    </location>
</feature>
<name>A0AAD4D094_9FUNG</name>
<dbReference type="EMBL" id="JAAAIL010003522">
    <property type="protein sequence ID" value="KAG0250188.1"/>
    <property type="molecule type" value="Genomic_DNA"/>
</dbReference>
<accession>A0AAD4D094</accession>
<proteinExistence type="predicted"/>
<reference evidence="1" key="1">
    <citation type="journal article" date="2020" name="Fungal Divers.">
        <title>Resolving the Mortierellaceae phylogeny through synthesis of multi-gene phylogenetics and phylogenomics.</title>
        <authorList>
            <person name="Vandepol N."/>
            <person name="Liber J."/>
            <person name="Desiro A."/>
            <person name="Na H."/>
            <person name="Kennedy M."/>
            <person name="Barry K."/>
            <person name="Grigoriev I.V."/>
            <person name="Miller A.N."/>
            <person name="O'Donnell K."/>
            <person name="Stajich J.E."/>
            <person name="Bonito G."/>
        </authorList>
    </citation>
    <scope>NUCLEOTIDE SEQUENCE</scope>
    <source>
        <strain evidence="1">NRRL 28262</strain>
    </source>
</reference>
<keyword evidence="2" id="KW-1185">Reference proteome</keyword>
<dbReference type="Proteomes" id="UP001194580">
    <property type="component" value="Unassembled WGS sequence"/>
</dbReference>
<protein>
    <submittedName>
        <fullName evidence="1">Uncharacterized protein</fullName>
    </submittedName>
</protein>
<feature type="non-terminal residue" evidence="1">
    <location>
        <position position="135"/>
    </location>
</feature>
<evidence type="ECO:0000313" key="2">
    <source>
        <dbReference type="Proteomes" id="UP001194580"/>
    </source>
</evidence>
<sequence>QTIAFWSKIFAKIRAGIALHSSRSLSVLGRATIVNALILSRLWHLAWVMSFPAWLLTKVQGAITGFLCPFKSAAWKVITTPHHQGGLGVIDPGIQHQIFLLKHLRNAASDSIFWGKDVVLDLILWKTNASHSGLD</sequence>
<comment type="caution">
    <text evidence="1">The sequence shown here is derived from an EMBL/GenBank/DDBJ whole genome shotgun (WGS) entry which is preliminary data.</text>
</comment>
<organism evidence="1 2">
    <name type="scientific">Linnemannia exigua</name>
    <dbReference type="NCBI Taxonomy" id="604196"/>
    <lineage>
        <taxon>Eukaryota</taxon>
        <taxon>Fungi</taxon>
        <taxon>Fungi incertae sedis</taxon>
        <taxon>Mucoromycota</taxon>
        <taxon>Mortierellomycotina</taxon>
        <taxon>Mortierellomycetes</taxon>
        <taxon>Mortierellales</taxon>
        <taxon>Mortierellaceae</taxon>
        <taxon>Linnemannia</taxon>
    </lineage>
</organism>